<dbReference type="PROSITE" id="PS51677">
    <property type="entry name" value="NODB"/>
    <property type="match status" value="1"/>
</dbReference>
<organism evidence="4 5">
    <name type="scientific">Terrimicrobium sacchariphilum</name>
    <dbReference type="NCBI Taxonomy" id="690879"/>
    <lineage>
        <taxon>Bacteria</taxon>
        <taxon>Pseudomonadati</taxon>
        <taxon>Verrucomicrobiota</taxon>
        <taxon>Terrimicrobiia</taxon>
        <taxon>Terrimicrobiales</taxon>
        <taxon>Terrimicrobiaceae</taxon>
        <taxon>Terrimicrobium</taxon>
    </lineage>
</organism>
<name>A0A146GBM2_TERSA</name>
<dbReference type="RefSeq" id="WP_075080206.1">
    <property type="nucleotide sequence ID" value="NZ_BDCO01000002.1"/>
</dbReference>
<dbReference type="PANTHER" id="PTHR34216:SF3">
    <property type="entry name" value="POLY-BETA-1,6-N-ACETYL-D-GLUCOSAMINE N-DEACETYLASE"/>
    <property type="match status" value="1"/>
</dbReference>
<evidence type="ECO:0000256" key="1">
    <source>
        <dbReference type="ARBA" id="ARBA00004613"/>
    </source>
</evidence>
<dbReference type="InterPro" id="IPR011330">
    <property type="entry name" value="Glyco_hydro/deAcase_b/a-brl"/>
</dbReference>
<sequence length="286" mass="32278">MNPPARVEITRFPEGKRIALTTSFDDGQTFDRRIVAAFNEWGLKATFNINSGKLQRTGKPAVEGPLGRGERVYLDASEIRELFQGHEVAIHTVTHPWLERLEASQIAREVLDDRIALEDLVGYPVRGMAYPFGTYDDRVIAVLRGLGIVYSRTCRNDANCFPPADPLDWATTAHQYAENPSVPDRFAAVLGNPWWSGVFYIWGHGFEFHDRDDWAGLERIFKPLSGHADVWYCTNIELFDYEEARRRIIISANRKVASNPSALTVWLKVDGQLVAIRGGESIALCE</sequence>
<proteinExistence type="predicted"/>
<dbReference type="OrthoDB" id="43281at2"/>
<dbReference type="InterPro" id="IPR051398">
    <property type="entry name" value="Polysacch_Deacetylase"/>
</dbReference>
<evidence type="ECO:0000313" key="5">
    <source>
        <dbReference type="Proteomes" id="UP000076023"/>
    </source>
</evidence>
<dbReference type="InParanoid" id="A0A146GBM2"/>
<dbReference type="Gene3D" id="3.20.20.370">
    <property type="entry name" value="Glycoside hydrolase/deacetylase"/>
    <property type="match status" value="1"/>
</dbReference>
<dbReference type="STRING" id="690879.TSACC_23023"/>
<comment type="caution">
    <text evidence="4">The sequence shown here is derived from an EMBL/GenBank/DDBJ whole genome shotgun (WGS) entry which is preliminary data.</text>
</comment>
<keyword evidence="2" id="KW-0732">Signal</keyword>
<dbReference type="CDD" id="cd10967">
    <property type="entry name" value="CE4_GLA_like_6s"/>
    <property type="match status" value="1"/>
</dbReference>
<dbReference type="InterPro" id="IPR002509">
    <property type="entry name" value="NODB_dom"/>
</dbReference>
<dbReference type="GO" id="GO:0005975">
    <property type="term" value="P:carbohydrate metabolic process"/>
    <property type="evidence" value="ECO:0007669"/>
    <property type="project" value="InterPro"/>
</dbReference>
<dbReference type="GO" id="GO:0016810">
    <property type="term" value="F:hydrolase activity, acting on carbon-nitrogen (but not peptide) bonds"/>
    <property type="evidence" value="ECO:0007669"/>
    <property type="project" value="InterPro"/>
</dbReference>
<protein>
    <submittedName>
        <fullName evidence="4">Polysaccharide deacetylase</fullName>
    </submittedName>
</protein>
<evidence type="ECO:0000313" key="4">
    <source>
        <dbReference type="EMBL" id="GAT34592.1"/>
    </source>
</evidence>
<dbReference type="GO" id="GO:0005576">
    <property type="term" value="C:extracellular region"/>
    <property type="evidence" value="ECO:0007669"/>
    <property type="project" value="UniProtKB-SubCell"/>
</dbReference>
<dbReference type="AlphaFoldDB" id="A0A146GBM2"/>
<feature type="domain" description="NodB homology" evidence="3">
    <location>
        <begin position="16"/>
        <end position="233"/>
    </location>
</feature>
<evidence type="ECO:0000256" key="2">
    <source>
        <dbReference type="ARBA" id="ARBA00022729"/>
    </source>
</evidence>
<dbReference type="SUPFAM" id="SSF88713">
    <property type="entry name" value="Glycoside hydrolase/deacetylase"/>
    <property type="match status" value="1"/>
</dbReference>
<evidence type="ECO:0000259" key="3">
    <source>
        <dbReference type="PROSITE" id="PS51677"/>
    </source>
</evidence>
<keyword evidence="5" id="KW-1185">Reference proteome</keyword>
<dbReference type="Pfam" id="PF01522">
    <property type="entry name" value="Polysacc_deac_1"/>
    <property type="match status" value="1"/>
</dbReference>
<gene>
    <name evidence="4" type="ORF">TSACC_23023</name>
</gene>
<dbReference type="Proteomes" id="UP000076023">
    <property type="component" value="Unassembled WGS sequence"/>
</dbReference>
<comment type="subcellular location">
    <subcellularLocation>
        <location evidence="1">Secreted</location>
    </subcellularLocation>
</comment>
<dbReference type="EMBL" id="BDCO01000002">
    <property type="protein sequence ID" value="GAT34592.1"/>
    <property type="molecule type" value="Genomic_DNA"/>
</dbReference>
<dbReference type="PANTHER" id="PTHR34216">
    <property type="match status" value="1"/>
</dbReference>
<reference evidence="5" key="1">
    <citation type="journal article" date="2017" name="Genome Announc.">
        <title>Draft Genome Sequence of Terrimicrobium sacchariphilum NM-5T, a Facultative Anaerobic Soil Bacterium of the Class Spartobacteria.</title>
        <authorList>
            <person name="Qiu Y.L."/>
            <person name="Tourlousse D.M."/>
            <person name="Matsuura N."/>
            <person name="Ohashi A."/>
            <person name="Sekiguchi Y."/>
        </authorList>
    </citation>
    <scope>NUCLEOTIDE SEQUENCE [LARGE SCALE GENOMIC DNA]</scope>
    <source>
        <strain evidence="5">NM-5</strain>
    </source>
</reference>
<accession>A0A146GBM2</accession>